<evidence type="ECO:0008006" key="4">
    <source>
        <dbReference type="Google" id="ProtNLM"/>
    </source>
</evidence>
<evidence type="ECO:0000256" key="1">
    <source>
        <dbReference type="SAM" id="Phobius"/>
    </source>
</evidence>
<accession>A0A8S1QI65</accession>
<keyword evidence="1" id="KW-0812">Transmembrane</keyword>
<protein>
    <recommendedName>
        <fullName evidence="4">Transmembrane protein</fullName>
    </recommendedName>
</protein>
<organism evidence="2 3">
    <name type="scientific">Paramecium primaurelia</name>
    <dbReference type="NCBI Taxonomy" id="5886"/>
    <lineage>
        <taxon>Eukaryota</taxon>
        <taxon>Sar</taxon>
        <taxon>Alveolata</taxon>
        <taxon>Ciliophora</taxon>
        <taxon>Intramacronucleata</taxon>
        <taxon>Oligohymenophorea</taxon>
        <taxon>Peniculida</taxon>
        <taxon>Parameciidae</taxon>
        <taxon>Paramecium</taxon>
    </lineage>
</organism>
<feature type="transmembrane region" description="Helical" evidence="1">
    <location>
        <begin position="12"/>
        <end position="35"/>
    </location>
</feature>
<comment type="caution">
    <text evidence="2">The sequence shown here is derived from an EMBL/GenBank/DDBJ whole genome shotgun (WGS) entry which is preliminary data.</text>
</comment>
<keyword evidence="1" id="KW-1133">Transmembrane helix</keyword>
<dbReference type="PANTHER" id="PTHR11319">
    <property type="entry name" value="G PROTEIN-COUPLED RECEPTOR-RELATED"/>
    <property type="match status" value="1"/>
</dbReference>
<name>A0A8S1QI65_PARPR</name>
<keyword evidence="3" id="KW-1185">Reference proteome</keyword>
<evidence type="ECO:0000313" key="2">
    <source>
        <dbReference type="EMBL" id="CAD8115718.1"/>
    </source>
</evidence>
<proteinExistence type="predicted"/>
<dbReference type="Proteomes" id="UP000688137">
    <property type="component" value="Unassembled WGS sequence"/>
</dbReference>
<reference evidence="2" key="1">
    <citation type="submission" date="2021-01" db="EMBL/GenBank/DDBJ databases">
        <authorList>
            <consortium name="Genoscope - CEA"/>
            <person name="William W."/>
        </authorList>
    </citation>
    <scope>NUCLEOTIDE SEQUENCE</scope>
</reference>
<dbReference type="AlphaFoldDB" id="A0A8S1QI65"/>
<gene>
    <name evidence="2" type="ORF">PPRIM_AZ9-3.1.T1660005</name>
</gene>
<sequence>MMLNLVDSKMMLYLIKLLVIIIQIIQLFSSILLIIKIQFFYCQLNSIVFHSLNQKRVILFQLIIMSQIINYMRTQKHFLLNQVDSSINLQVDVFFMIHLTSYQMSSAAQTCSYKDDSKNKILGINEHYWRAYYYSLIIEHCQNWEENCKSGWKPGDESCMIDSIGALCEECDLYNSRGSGSYSATSAYSYRQL</sequence>
<dbReference type="PANTHER" id="PTHR11319:SF35">
    <property type="entry name" value="OUTER MEMBRANE PROTEIN PMPC-RELATED"/>
    <property type="match status" value="1"/>
</dbReference>
<dbReference type="EMBL" id="CAJJDM010000175">
    <property type="protein sequence ID" value="CAD8115718.1"/>
    <property type="molecule type" value="Genomic_DNA"/>
</dbReference>
<evidence type="ECO:0000313" key="3">
    <source>
        <dbReference type="Proteomes" id="UP000688137"/>
    </source>
</evidence>
<keyword evidence="1" id="KW-0472">Membrane</keyword>